<evidence type="ECO:0000313" key="3">
    <source>
        <dbReference type="EMBL" id="OAT79871.1"/>
    </source>
</evidence>
<dbReference type="SMART" id="SM00382">
    <property type="entry name" value="AAA"/>
    <property type="match status" value="1"/>
</dbReference>
<dbReference type="SUPFAM" id="SSF52540">
    <property type="entry name" value="P-loop containing nucleoside triphosphate hydrolases"/>
    <property type="match status" value="1"/>
</dbReference>
<dbReference type="InterPro" id="IPR001482">
    <property type="entry name" value="T2SS/T4SS_dom"/>
</dbReference>
<evidence type="ECO:0000259" key="2">
    <source>
        <dbReference type="PROSITE" id="PS00662"/>
    </source>
</evidence>
<dbReference type="STRING" id="1838280.A6M21_14825"/>
<gene>
    <name evidence="3" type="ORF">A6M21_14825</name>
</gene>
<dbReference type="GO" id="GO:0016887">
    <property type="term" value="F:ATP hydrolysis activity"/>
    <property type="evidence" value="ECO:0007669"/>
    <property type="project" value="InterPro"/>
</dbReference>
<dbReference type="GO" id="GO:0005524">
    <property type="term" value="F:ATP binding"/>
    <property type="evidence" value="ECO:0007669"/>
    <property type="project" value="InterPro"/>
</dbReference>
<dbReference type="NCBIfam" id="TIGR01420">
    <property type="entry name" value="pilT_fam"/>
    <property type="match status" value="1"/>
</dbReference>
<dbReference type="InterPro" id="IPR027417">
    <property type="entry name" value="P-loop_NTPase"/>
</dbReference>
<proteinExistence type="inferred from homology"/>
<dbReference type="OrthoDB" id="9808272at2"/>
<evidence type="ECO:0000256" key="1">
    <source>
        <dbReference type="ARBA" id="ARBA00006611"/>
    </source>
</evidence>
<dbReference type="InterPro" id="IPR050921">
    <property type="entry name" value="T4SS_GSP_E_ATPase"/>
</dbReference>
<keyword evidence="4" id="KW-1185">Reference proteome</keyword>
<protein>
    <submittedName>
        <fullName evidence="3">Type IV pili twitching motility protein PilT</fullName>
    </submittedName>
</protein>
<dbReference type="Proteomes" id="UP000078532">
    <property type="component" value="Unassembled WGS sequence"/>
</dbReference>
<dbReference type="PROSITE" id="PS00662">
    <property type="entry name" value="T2SP_E"/>
    <property type="match status" value="1"/>
</dbReference>
<comment type="caution">
    <text evidence="3">The sequence shown here is derived from an EMBL/GenBank/DDBJ whole genome shotgun (WGS) entry which is preliminary data.</text>
</comment>
<dbReference type="InterPro" id="IPR006321">
    <property type="entry name" value="PilT/PilU"/>
</dbReference>
<dbReference type="Gene3D" id="3.40.50.300">
    <property type="entry name" value="P-loop containing nucleotide triphosphate hydrolases"/>
    <property type="match status" value="1"/>
</dbReference>
<accession>A0A1B7LBI0</accession>
<dbReference type="PANTHER" id="PTHR30486">
    <property type="entry name" value="TWITCHING MOTILITY PROTEIN PILT"/>
    <property type="match status" value="1"/>
</dbReference>
<dbReference type="Pfam" id="PF00437">
    <property type="entry name" value="T2SSE"/>
    <property type="match status" value="1"/>
</dbReference>
<dbReference type="CDD" id="cd01131">
    <property type="entry name" value="PilT"/>
    <property type="match status" value="1"/>
</dbReference>
<evidence type="ECO:0000313" key="4">
    <source>
        <dbReference type="Proteomes" id="UP000078532"/>
    </source>
</evidence>
<dbReference type="AlphaFoldDB" id="A0A1B7LBI0"/>
<reference evidence="3 4" key="1">
    <citation type="submission" date="2016-04" db="EMBL/GenBank/DDBJ databases">
        <authorList>
            <person name="Evans L.H."/>
            <person name="Alamgir A."/>
            <person name="Owens N."/>
            <person name="Weber N.D."/>
            <person name="Virtaneva K."/>
            <person name="Barbian K."/>
            <person name="Babar A."/>
            <person name="Rosenke K."/>
        </authorList>
    </citation>
    <scope>NUCLEOTIDE SEQUENCE [LARGE SCALE GENOMIC DNA]</scope>
    <source>
        <strain evidence="3 4">LMa1</strain>
    </source>
</reference>
<feature type="domain" description="Bacterial type II secretion system protein E" evidence="2">
    <location>
        <begin position="205"/>
        <end position="219"/>
    </location>
</feature>
<organism evidence="3 4">
    <name type="scientific">Desulfotomaculum copahuensis</name>
    <dbReference type="NCBI Taxonomy" id="1838280"/>
    <lineage>
        <taxon>Bacteria</taxon>
        <taxon>Bacillati</taxon>
        <taxon>Bacillota</taxon>
        <taxon>Clostridia</taxon>
        <taxon>Eubacteriales</taxon>
        <taxon>Desulfotomaculaceae</taxon>
        <taxon>Desulfotomaculum</taxon>
    </lineage>
</organism>
<dbReference type="InterPro" id="IPR003593">
    <property type="entry name" value="AAA+_ATPase"/>
</dbReference>
<dbReference type="Gene3D" id="3.30.450.90">
    <property type="match status" value="1"/>
</dbReference>
<dbReference type="RefSeq" id="WP_066670763.1">
    <property type="nucleotide sequence ID" value="NZ_LYVF01000191.1"/>
</dbReference>
<dbReference type="PANTHER" id="PTHR30486:SF16">
    <property type="entry name" value="TWITCHING MOTILITY PROTEIN PILT"/>
    <property type="match status" value="1"/>
</dbReference>
<sequence>MELAELLRLATETGASDVHLMVNTVPVFRMNGVLIPVSEPPLDGRIPARWQRRLLPEDTGKLAGQVMNAGQQEKFQSSGEADLSFSIPGVGRFRINVYRQRGSTGLAVRPVKMDIPPLARLGLPEVVSRLTRLPRGLVLVTGPTGSGKSTTLAAMIELLNSEARLHIITIEDPIEFAHRHRHCLINQREIGQDTVSFASALRAAMREDPDVIMIGEMRDLETIAGAITAAETGHLVLATLHTSSAAQTIDRIIDVFPPHQQEQIRVQLANTIQGVVSQQLLPRQDGAGRVIAVEVMVATPAVRNLIRESKTFQIPSQIQSGARFGMQSMEMSLRNLYRAGLISREEALGRAGDPEGLLRML</sequence>
<comment type="similarity">
    <text evidence="1">Belongs to the GSP E family.</text>
</comment>
<name>A0A1B7LBI0_9FIRM</name>
<dbReference type="EMBL" id="LYVF01000191">
    <property type="protein sequence ID" value="OAT79871.1"/>
    <property type="molecule type" value="Genomic_DNA"/>
</dbReference>